<keyword evidence="1" id="KW-0378">Hydrolase</keyword>
<dbReference type="EMBL" id="CP013659">
    <property type="protein sequence ID" value="ALS75402.1"/>
    <property type="molecule type" value="Genomic_DNA"/>
</dbReference>
<dbReference type="CDD" id="cd03443">
    <property type="entry name" value="PaaI_thioesterase"/>
    <property type="match status" value="1"/>
</dbReference>
<reference evidence="3" key="1">
    <citation type="submission" date="2016-01" db="EMBL/GenBank/DDBJ databases">
        <title>Complete genome of Planococcus rifietoensis type strain M8.</title>
        <authorList>
            <person name="See-Too W.S."/>
        </authorList>
    </citation>
    <scope>NUCLEOTIDE SEQUENCE [LARGE SCALE GENOMIC DNA]</scope>
    <source>
        <strain evidence="3">M8</strain>
    </source>
</reference>
<keyword evidence="4" id="KW-1185">Reference proteome</keyword>
<organism evidence="3 4">
    <name type="scientific">Planococcus rifietoensis</name>
    <dbReference type="NCBI Taxonomy" id="200991"/>
    <lineage>
        <taxon>Bacteria</taxon>
        <taxon>Bacillati</taxon>
        <taxon>Bacillota</taxon>
        <taxon>Bacilli</taxon>
        <taxon>Bacillales</taxon>
        <taxon>Caryophanaceae</taxon>
        <taxon>Planococcus</taxon>
    </lineage>
</organism>
<feature type="domain" description="Thioesterase" evidence="2">
    <location>
        <begin position="57"/>
        <end position="128"/>
    </location>
</feature>
<evidence type="ECO:0000313" key="4">
    <source>
        <dbReference type="Proteomes" id="UP000067683"/>
    </source>
</evidence>
<accession>A0A0U2YLB5</accession>
<evidence type="ECO:0000259" key="2">
    <source>
        <dbReference type="Pfam" id="PF03061"/>
    </source>
</evidence>
<dbReference type="PANTHER" id="PTHR42856">
    <property type="entry name" value="ACYL-COENZYME A THIOESTERASE PAAI"/>
    <property type="match status" value="1"/>
</dbReference>
<dbReference type="InterPro" id="IPR006683">
    <property type="entry name" value="Thioestr_dom"/>
</dbReference>
<dbReference type="SUPFAM" id="SSF54637">
    <property type="entry name" value="Thioesterase/thiol ester dehydrase-isomerase"/>
    <property type="match status" value="1"/>
</dbReference>
<dbReference type="Proteomes" id="UP000067683">
    <property type="component" value="Chromosome"/>
</dbReference>
<evidence type="ECO:0000313" key="3">
    <source>
        <dbReference type="EMBL" id="ALS75402.1"/>
    </source>
</evidence>
<proteinExistence type="predicted"/>
<dbReference type="OrthoDB" id="286702at2"/>
<name>A0A0U2YLB5_9BACL</name>
<dbReference type="Gene3D" id="3.10.129.10">
    <property type="entry name" value="Hotdog Thioesterase"/>
    <property type="match status" value="1"/>
</dbReference>
<dbReference type="InterPro" id="IPR003736">
    <property type="entry name" value="PAAI_dom"/>
</dbReference>
<dbReference type="Pfam" id="PF03061">
    <property type="entry name" value="4HBT"/>
    <property type="match status" value="1"/>
</dbReference>
<protein>
    <submittedName>
        <fullName evidence="3">Phenylacetate degradation protein</fullName>
    </submittedName>
</protein>
<evidence type="ECO:0000256" key="1">
    <source>
        <dbReference type="ARBA" id="ARBA00022801"/>
    </source>
</evidence>
<dbReference type="GO" id="GO:0016289">
    <property type="term" value="F:acyl-CoA hydrolase activity"/>
    <property type="evidence" value="ECO:0007669"/>
    <property type="project" value="TreeGrafter"/>
</dbReference>
<dbReference type="KEGG" id="prt:AUC31_09280"/>
<dbReference type="InterPro" id="IPR052723">
    <property type="entry name" value="Acyl-CoA_thioesterase_PaaI"/>
</dbReference>
<gene>
    <name evidence="3" type="ORF">AUC31_09280</name>
</gene>
<sequence length="150" mass="16678">MPKRIDEQALHQQHYAEIRNKVASDPYAKSLGIRLTKFEETLAEAELVVQDHMVNAYGTAHGAVIYALADHVMSVASNAHGKVSVGLSTNAQFIQAAKPGDLLTARAIETKRNFRVGFYRIDVLRGDEIIATVDGVAYRKDQYFVETEDE</sequence>
<dbReference type="PANTHER" id="PTHR42856:SF1">
    <property type="entry name" value="ACYL-COENZYME A THIOESTERASE PAAI"/>
    <property type="match status" value="1"/>
</dbReference>
<dbReference type="STRING" id="200991.AUC31_09280"/>
<dbReference type="AlphaFoldDB" id="A0A0U2YLB5"/>
<dbReference type="RefSeq" id="WP_058382109.1">
    <property type="nucleotide sequence ID" value="NZ_CP013659.2"/>
</dbReference>
<dbReference type="InterPro" id="IPR029069">
    <property type="entry name" value="HotDog_dom_sf"/>
</dbReference>
<dbReference type="NCBIfam" id="TIGR00369">
    <property type="entry name" value="unchar_dom_1"/>
    <property type="match status" value="1"/>
</dbReference>